<dbReference type="InParanoid" id="D7G1V8"/>
<protein>
    <recommendedName>
        <fullName evidence="3">EF-hand domain-containing protein</fullName>
    </recommendedName>
</protein>
<evidence type="ECO:0000313" key="1">
    <source>
        <dbReference type="EMBL" id="CBJ48684.1"/>
    </source>
</evidence>
<organism evidence="1 2">
    <name type="scientific">Ectocarpus siliculosus</name>
    <name type="common">Brown alga</name>
    <name type="synonym">Conferva siliculosa</name>
    <dbReference type="NCBI Taxonomy" id="2880"/>
    <lineage>
        <taxon>Eukaryota</taxon>
        <taxon>Sar</taxon>
        <taxon>Stramenopiles</taxon>
        <taxon>Ochrophyta</taxon>
        <taxon>PX clade</taxon>
        <taxon>Phaeophyceae</taxon>
        <taxon>Ectocarpales</taxon>
        <taxon>Ectocarpaceae</taxon>
        <taxon>Ectocarpus</taxon>
    </lineage>
</organism>
<gene>
    <name evidence="1" type="ORF">Esi_0046_0066</name>
</gene>
<accession>D7G1V8</accession>
<dbReference type="EMBL" id="FN649743">
    <property type="protein sequence ID" value="CBJ48684.1"/>
    <property type="molecule type" value="Genomic_DNA"/>
</dbReference>
<dbReference type="SUPFAM" id="SSF47473">
    <property type="entry name" value="EF-hand"/>
    <property type="match status" value="1"/>
</dbReference>
<reference evidence="1 2" key="1">
    <citation type="journal article" date="2010" name="Nature">
        <title>The Ectocarpus genome and the independent evolution of multicellularity in brown algae.</title>
        <authorList>
            <person name="Cock J.M."/>
            <person name="Sterck L."/>
            <person name="Rouze P."/>
            <person name="Scornet D."/>
            <person name="Allen A.E."/>
            <person name="Amoutzias G."/>
            <person name="Anthouard V."/>
            <person name="Artiguenave F."/>
            <person name="Aury J.M."/>
            <person name="Badger J.H."/>
            <person name="Beszteri B."/>
            <person name="Billiau K."/>
            <person name="Bonnet E."/>
            <person name="Bothwell J.H."/>
            <person name="Bowler C."/>
            <person name="Boyen C."/>
            <person name="Brownlee C."/>
            <person name="Carrano C.J."/>
            <person name="Charrier B."/>
            <person name="Cho G.Y."/>
            <person name="Coelho S.M."/>
            <person name="Collen J."/>
            <person name="Corre E."/>
            <person name="Da Silva C."/>
            <person name="Delage L."/>
            <person name="Delaroque N."/>
            <person name="Dittami S.M."/>
            <person name="Doulbeau S."/>
            <person name="Elias M."/>
            <person name="Farnham G."/>
            <person name="Gachon C.M."/>
            <person name="Gschloessl B."/>
            <person name="Heesch S."/>
            <person name="Jabbari K."/>
            <person name="Jubin C."/>
            <person name="Kawai H."/>
            <person name="Kimura K."/>
            <person name="Kloareg B."/>
            <person name="Kupper F.C."/>
            <person name="Lang D."/>
            <person name="Le Bail A."/>
            <person name="Leblanc C."/>
            <person name="Lerouge P."/>
            <person name="Lohr M."/>
            <person name="Lopez P.J."/>
            <person name="Martens C."/>
            <person name="Maumus F."/>
            <person name="Michel G."/>
            <person name="Miranda-Saavedra D."/>
            <person name="Morales J."/>
            <person name="Moreau H."/>
            <person name="Motomura T."/>
            <person name="Nagasato C."/>
            <person name="Napoli C.A."/>
            <person name="Nelson D.R."/>
            <person name="Nyvall-Collen P."/>
            <person name="Peters A.F."/>
            <person name="Pommier C."/>
            <person name="Potin P."/>
            <person name="Poulain J."/>
            <person name="Quesneville H."/>
            <person name="Read B."/>
            <person name="Rensing S.A."/>
            <person name="Ritter A."/>
            <person name="Rousvoal S."/>
            <person name="Samanta M."/>
            <person name="Samson G."/>
            <person name="Schroeder D.C."/>
            <person name="Segurens B."/>
            <person name="Strittmatter M."/>
            <person name="Tonon T."/>
            <person name="Tregear J.W."/>
            <person name="Valentin K."/>
            <person name="von Dassow P."/>
            <person name="Yamagishi T."/>
            <person name="Van de Peer Y."/>
            <person name="Wincker P."/>
        </authorList>
    </citation>
    <scope>NUCLEOTIDE SEQUENCE [LARGE SCALE GENOMIC DNA]</scope>
    <source>
        <strain evidence="2">Ec32 / CCAP1310/4</strain>
    </source>
</reference>
<proteinExistence type="predicted"/>
<dbReference type="Proteomes" id="UP000002630">
    <property type="component" value="Linkage Group LG18"/>
</dbReference>
<evidence type="ECO:0008006" key="3">
    <source>
        <dbReference type="Google" id="ProtNLM"/>
    </source>
</evidence>
<dbReference type="InterPro" id="IPR011992">
    <property type="entry name" value="EF-hand-dom_pair"/>
</dbReference>
<keyword evidence="2" id="KW-1185">Reference proteome</keyword>
<dbReference type="AlphaFoldDB" id="D7G1V8"/>
<evidence type="ECO:0000313" key="2">
    <source>
        <dbReference type="Proteomes" id="UP000002630"/>
    </source>
</evidence>
<name>D7G1V8_ECTSI</name>
<sequence>MTDPDKLREYRRNWTVEDDCVRPVRFKTDAVTSANTGVPARFRMSEMRKLPGTPKAVERLRAKALEGGQMGIVRLHQALQRRLQANHTEPRTSDVAQHRLLQPNDLMEGLSGAGLTPLTAFDAKKVIEFCTKGGDDGASITDVLEELRFGGPVDDDYRVQAVKGAFRELDEGGSGLISARGLKRRYDAAAASTRTLKAMR</sequence>
<dbReference type="EMBL" id="FN648663">
    <property type="protein sequence ID" value="CBJ48684.1"/>
    <property type="molecule type" value="Genomic_DNA"/>
</dbReference>